<keyword evidence="2" id="KW-0812">Transmembrane</keyword>
<gene>
    <name evidence="3" type="ORF">PBIL07802_LOCUS11891</name>
</gene>
<dbReference type="EMBL" id="HBIB01018349">
    <property type="protein sequence ID" value="CAE0249692.1"/>
    <property type="molecule type" value="Transcribed_RNA"/>
</dbReference>
<reference evidence="3" key="1">
    <citation type="submission" date="2021-01" db="EMBL/GenBank/DDBJ databases">
        <authorList>
            <person name="Corre E."/>
            <person name="Pelletier E."/>
            <person name="Niang G."/>
            <person name="Scheremetjew M."/>
            <person name="Finn R."/>
            <person name="Kale V."/>
            <person name="Holt S."/>
            <person name="Cochrane G."/>
            <person name="Meng A."/>
            <person name="Brown T."/>
            <person name="Cohen L."/>
        </authorList>
    </citation>
    <scope>NUCLEOTIDE SEQUENCE</scope>
    <source>
        <strain evidence="3">NIES-2562</strain>
    </source>
</reference>
<protein>
    <submittedName>
        <fullName evidence="3">Uncharacterized protein</fullName>
    </submittedName>
</protein>
<keyword evidence="2" id="KW-0472">Membrane</keyword>
<name>A0A7S3G6Y3_9EUKA</name>
<proteinExistence type="predicted"/>
<feature type="transmembrane region" description="Helical" evidence="2">
    <location>
        <begin position="64"/>
        <end position="83"/>
    </location>
</feature>
<organism evidence="3">
    <name type="scientific">Palpitomonas bilix</name>
    <dbReference type="NCBI Taxonomy" id="652834"/>
    <lineage>
        <taxon>Eukaryota</taxon>
        <taxon>Eukaryota incertae sedis</taxon>
    </lineage>
</organism>
<feature type="region of interest" description="Disordered" evidence="1">
    <location>
        <begin position="1"/>
        <end position="26"/>
    </location>
</feature>
<accession>A0A7S3G6Y3</accession>
<evidence type="ECO:0000256" key="1">
    <source>
        <dbReference type="SAM" id="MobiDB-lite"/>
    </source>
</evidence>
<evidence type="ECO:0000256" key="2">
    <source>
        <dbReference type="SAM" id="Phobius"/>
    </source>
</evidence>
<sequence length="109" mass="12729">MQHAVLQRNEHEPRRTYTPGGPYEGSLERMCLERNTKREIDNQRRGRAPSRAGRWESADDMLKLFFVFFLFVGLPLPRFLLGLKEAGETHFKQPKTHPCFSKSQQEPAQ</sequence>
<keyword evidence="2" id="KW-1133">Transmembrane helix</keyword>
<evidence type="ECO:0000313" key="3">
    <source>
        <dbReference type="EMBL" id="CAE0249692.1"/>
    </source>
</evidence>
<dbReference type="AlphaFoldDB" id="A0A7S3G6Y3"/>